<dbReference type="GO" id="GO:0070291">
    <property type="term" value="P:N-acylethanolamine metabolic process"/>
    <property type="evidence" value="ECO:0007669"/>
    <property type="project" value="TreeGrafter"/>
</dbReference>
<sequence length="468" mass="54293">MNFVTCHVQMRLLLQRRLVRLRESELFRPQTSLSTFKRHASQKTRPIQKSSRKYARILLLSVLVPYTGYAFYVSLATVKQIDLRNEMCQRLEENNNEVTYKGSLLKYSPLEVLGRFENPFEEYRIQTVFEFFANRVFELFERNRGGIPPDVHQMNKLMPVHKPTWGPNLVDVDPAEETALPLECKVLDELHIPTAVEENEGSKCPVYNTWLGQSCNYTVYNGLRILTDPLFSDFLIHKTLGPKRITQMPSQITEVPKPDIILVSHNHPDHLDLESLEYWSGKDSPLWIVPKGMKSYMTSNGCDNVLELSWWETLQVKKNNEIYHISATPAMHWSGRSLLDTNKSLWCSFLLTHHGNPILFHAGDTGYVKDLFVRIKERFGKGCKLALLPCGQYCPEWHQKPRHINPQEVLKIMKDLEARNVLGVHWGTFVLSGEYFLEPKEKLEMLAEWGGFKDRCYCPELGKTECFD</sequence>
<keyword evidence="1" id="KW-0472">Membrane</keyword>
<dbReference type="InterPro" id="IPR024884">
    <property type="entry name" value="NAPE-PLD"/>
</dbReference>
<feature type="domain" description="Metallo-beta-lactamase" evidence="2">
    <location>
        <begin position="224"/>
        <end position="426"/>
    </location>
</feature>
<dbReference type="GO" id="GO:0070290">
    <property type="term" value="F:N-acylphosphatidylethanolamine-specific phospholipase D activity"/>
    <property type="evidence" value="ECO:0007669"/>
    <property type="project" value="InterPro"/>
</dbReference>
<dbReference type="SUPFAM" id="SSF56281">
    <property type="entry name" value="Metallo-hydrolase/oxidoreductase"/>
    <property type="match status" value="1"/>
</dbReference>
<name>A0A6C1E1V7_SACPS</name>
<dbReference type="GO" id="GO:0070292">
    <property type="term" value="P:N-acylphosphatidylethanolamine metabolic process"/>
    <property type="evidence" value="ECO:0007669"/>
    <property type="project" value="TreeGrafter"/>
</dbReference>
<dbReference type="OrthoDB" id="332863at2759"/>
<evidence type="ECO:0000256" key="1">
    <source>
        <dbReference type="SAM" id="Phobius"/>
    </source>
</evidence>
<proteinExistence type="predicted"/>
<feature type="transmembrane region" description="Helical" evidence="1">
    <location>
        <begin position="54"/>
        <end position="75"/>
    </location>
</feature>
<evidence type="ECO:0000313" key="3">
    <source>
        <dbReference type="EMBL" id="QID82873.1"/>
    </source>
</evidence>
<dbReference type="Proteomes" id="UP000501346">
    <property type="component" value="Chromosome ScXVI"/>
</dbReference>
<dbReference type="EMBL" id="CP048997">
    <property type="protein sequence ID" value="QID82873.1"/>
    <property type="molecule type" value="Genomic_DNA"/>
</dbReference>
<keyword evidence="1" id="KW-1133">Transmembrane helix</keyword>
<organism evidence="3 4">
    <name type="scientific">Saccharomyces pastorianus</name>
    <name type="common">Lager yeast</name>
    <name type="synonym">Saccharomyces cerevisiae x Saccharomyces eubayanus</name>
    <dbReference type="NCBI Taxonomy" id="27292"/>
    <lineage>
        <taxon>Eukaryota</taxon>
        <taxon>Fungi</taxon>
        <taxon>Dikarya</taxon>
        <taxon>Ascomycota</taxon>
        <taxon>Saccharomycotina</taxon>
        <taxon>Saccharomycetes</taxon>
        <taxon>Saccharomycetales</taxon>
        <taxon>Saccharomycetaceae</taxon>
        <taxon>Saccharomyces</taxon>
    </lineage>
</organism>
<evidence type="ECO:0000259" key="2">
    <source>
        <dbReference type="Pfam" id="PF12706"/>
    </source>
</evidence>
<dbReference type="PANTHER" id="PTHR15032">
    <property type="entry name" value="N-ACYL-PHOSPHATIDYLETHANOLAMINE-HYDROLYZING PHOSPHOLIPASE D"/>
    <property type="match status" value="1"/>
</dbReference>
<dbReference type="InterPro" id="IPR036866">
    <property type="entry name" value="RibonucZ/Hydroxyglut_hydro"/>
</dbReference>
<protein>
    <submittedName>
        <fullName evidence="3">N-acyl-phosphatidylethanolamine-hydrolyzing phospholipase D</fullName>
    </submittedName>
</protein>
<dbReference type="PANTHER" id="PTHR15032:SF4">
    <property type="entry name" value="N-ACYL-PHOSPHATIDYLETHANOLAMINE-HYDROLYZING PHOSPHOLIPASE D"/>
    <property type="match status" value="1"/>
</dbReference>
<keyword evidence="4" id="KW-1185">Reference proteome</keyword>
<dbReference type="Pfam" id="PF12706">
    <property type="entry name" value="Lactamase_B_2"/>
    <property type="match status" value="1"/>
</dbReference>
<accession>A0A6C1E1V7</accession>
<evidence type="ECO:0000313" key="4">
    <source>
        <dbReference type="Proteomes" id="UP000501346"/>
    </source>
</evidence>
<dbReference type="GO" id="GO:0005737">
    <property type="term" value="C:cytoplasm"/>
    <property type="evidence" value="ECO:0007669"/>
    <property type="project" value="TreeGrafter"/>
</dbReference>
<dbReference type="InterPro" id="IPR001279">
    <property type="entry name" value="Metallo-B-lactamas"/>
</dbReference>
<gene>
    <name evidence="3" type="primary">FMP30_1</name>
    <name evidence="3" type="ORF">GRS66_005306</name>
</gene>
<keyword evidence="1" id="KW-0812">Transmembrane</keyword>
<dbReference type="PIRSF" id="PIRSF038896">
    <property type="entry name" value="NAPE-PLD"/>
    <property type="match status" value="1"/>
</dbReference>
<dbReference type="GO" id="GO:0008270">
    <property type="term" value="F:zinc ion binding"/>
    <property type="evidence" value="ECO:0007669"/>
    <property type="project" value="InterPro"/>
</dbReference>
<reference evidence="3 4" key="1">
    <citation type="journal article" date="2019" name="BMC Genomics">
        <title>Chromosome level assembly and comparative genome analysis confirm lager-brewing yeasts originated from a single hybridization.</title>
        <authorList>
            <person name="Salazar A.N."/>
            <person name="Gorter de Vries A.R."/>
            <person name="van den Broek M."/>
            <person name="Brouwers N."/>
            <person name="de la Torre Cortes P."/>
            <person name="Kuijpers N.G.A."/>
            <person name="Daran J.G."/>
            <person name="Abeel T."/>
        </authorList>
    </citation>
    <scope>NUCLEOTIDE SEQUENCE [LARGE SCALE GENOMIC DNA]</scope>
    <source>
        <strain evidence="3 4">CBS 1483</strain>
    </source>
</reference>
<dbReference type="FunFam" id="3.60.15.10:FF:000059">
    <property type="entry name" value="N-acetylphosphatidylethanolamine-hydrolyzing phospholipase D"/>
    <property type="match status" value="1"/>
</dbReference>
<dbReference type="AlphaFoldDB" id="A0A6C1E1V7"/>
<dbReference type="Gene3D" id="3.60.15.10">
    <property type="entry name" value="Ribonuclease Z/Hydroxyacylglutathione hydrolase-like"/>
    <property type="match status" value="1"/>
</dbReference>